<sequence length="89" mass="10534">MFVAVACDFANDDHSREVIKLLGWYGFEKVQEGVWETASIPENTLARLKRDIDRNCDSFDSIRFYQFPMEETMVITSLKGKRWRRIILE</sequence>
<dbReference type="GO" id="GO:0016787">
    <property type="term" value="F:hydrolase activity"/>
    <property type="evidence" value="ECO:0007669"/>
    <property type="project" value="UniProtKB-KW"/>
</dbReference>
<evidence type="ECO:0000256" key="7">
    <source>
        <dbReference type="ARBA" id="ARBA00022842"/>
    </source>
</evidence>
<evidence type="ECO:0000256" key="2">
    <source>
        <dbReference type="ARBA" id="ARBA00009959"/>
    </source>
</evidence>
<gene>
    <name evidence="9" type="primary">cas2</name>
    <name evidence="10" type="ORF">B4O97_12410</name>
</gene>
<dbReference type="InterPro" id="IPR019199">
    <property type="entry name" value="Virulence_VapD/CRISPR_Cas2"/>
</dbReference>
<evidence type="ECO:0000256" key="4">
    <source>
        <dbReference type="ARBA" id="ARBA00022723"/>
    </source>
</evidence>
<keyword evidence="11" id="KW-1185">Reference proteome</keyword>
<dbReference type="OrthoDB" id="361083at2"/>
<dbReference type="GO" id="GO:0043571">
    <property type="term" value="P:maintenance of CRISPR repeat elements"/>
    <property type="evidence" value="ECO:0007669"/>
    <property type="project" value="UniProtKB-UniRule"/>
</dbReference>
<evidence type="ECO:0000256" key="5">
    <source>
        <dbReference type="ARBA" id="ARBA00022759"/>
    </source>
</evidence>
<dbReference type="SUPFAM" id="SSF143430">
    <property type="entry name" value="TTP0101/SSO1404-like"/>
    <property type="match status" value="1"/>
</dbReference>
<evidence type="ECO:0000313" key="11">
    <source>
        <dbReference type="Proteomes" id="UP000192343"/>
    </source>
</evidence>
<keyword evidence="3 9" id="KW-0540">Nuclease</keyword>
<keyword evidence="6 9" id="KW-0378">Hydrolase</keyword>
<comment type="cofactor">
    <cofactor evidence="1 9">
        <name>Mg(2+)</name>
        <dbReference type="ChEBI" id="CHEBI:18420"/>
    </cofactor>
</comment>
<dbReference type="AlphaFoldDB" id="A0A1Y1RW72"/>
<feature type="binding site" evidence="9">
    <location>
        <position position="8"/>
    </location>
    <ligand>
        <name>Mg(2+)</name>
        <dbReference type="ChEBI" id="CHEBI:18420"/>
        <note>catalytic</note>
    </ligand>
</feature>
<dbReference type="EMBL" id="MWQY01000013">
    <property type="protein sequence ID" value="ORC34438.1"/>
    <property type="molecule type" value="Genomic_DNA"/>
</dbReference>
<evidence type="ECO:0000256" key="9">
    <source>
        <dbReference type="HAMAP-Rule" id="MF_01471"/>
    </source>
</evidence>
<dbReference type="EC" id="3.1.-.-" evidence="9"/>
<evidence type="ECO:0000256" key="6">
    <source>
        <dbReference type="ARBA" id="ARBA00022801"/>
    </source>
</evidence>
<accession>A0A1Y1RW72</accession>
<keyword evidence="7 9" id="KW-0460">Magnesium</keyword>
<evidence type="ECO:0000256" key="1">
    <source>
        <dbReference type="ARBA" id="ARBA00001946"/>
    </source>
</evidence>
<comment type="function">
    <text evidence="9">CRISPR (clustered regularly interspaced short palindromic repeat), is an adaptive immune system that provides protection against mobile genetic elements (viruses, transposable elements and conjugative plasmids). CRISPR clusters contain sequences complementary to antecedent mobile elements and target invading nucleic acids. CRISPR clusters are transcribed and processed into CRISPR RNA (crRNA). Functions as a ssRNA-specific endoribonuclease. Involved in the integration of spacer DNA into the CRISPR cassette.</text>
</comment>
<reference evidence="10 11" key="1">
    <citation type="submission" date="2017-03" db="EMBL/GenBank/DDBJ databases">
        <title>Draft Genome sequence of Marispirochaeta sp. strain JC444.</title>
        <authorList>
            <person name="Shivani Y."/>
            <person name="Subhash Y."/>
            <person name="Sasikala C."/>
            <person name="Ramana C."/>
        </authorList>
    </citation>
    <scope>NUCLEOTIDE SEQUENCE [LARGE SCALE GENOMIC DNA]</scope>
    <source>
        <strain evidence="10 11">JC444</strain>
    </source>
</reference>
<dbReference type="Proteomes" id="UP000192343">
    <property type="component" value="Unassembled WGS sequence"/>
</dbReference>
<dbReference type="RefSeq" id="WP_083051248.1">
    <property type="nucleotide sequence ID" value="NZ_CAXXQO010000004.1"/>
</dbReference>
<comment type="caution">
    <text evidence="10">The sequence shown here is derived from an EMBL/GenBank/DDBJ whole genome shotgun (WGS) entry which is preliminary data.</text>
</comment>
<dbReference type="Gene3D" id="3.30.70.240">
    <property type="match status" value="1"/>
</dbReference>
<evidence type="ECO:0000313" key="10">
    <source>
        <dbReference type="EMBL" id="ORC34438.1"/>
    </source>
</evidence>
<comment type="similarity">
    <text evidence="2 9">Belongs to the CRISPR-associated endoribonuclease Cas2 protein family.</text>
</comment>
<organism evidence="10 11">
    <name type="scientific">Marispirochaeta aestuarii</name>
    <dbReference type="NCBI Taxonomy" id="1963862"/>
    <lineage>
        <taxon>Bacteria</taxon>
        <taxon>Pseudomonadati</taxon>
        <taxon>Spirochaetota</taxon>
        <taxon>Spirochaetia</taxon>
        <taxon>Spirochaetales</taxon>
        <taxon>Spirochaetaceae</taxon>
        <taxon>Marispirochaeta</taxon>
    </lineage>
</organism>
<comment type="subunit">
    <text evidence="9">Homodimer, forms a heterotetramer with a Cas1 homodimer.</text>
</comment>
<dbReference type="GO" id="GO:0004521">
    <property type="term" value="F:RNA endonuclease activity"/>
    <property type="evidence" value="ECO:0007669"/>
    <property type="project" value="InterPro"/>
</dbReference>
<keyword evidence="8 9" id="KW-0051">Antiviral defense</keyword>
<dbReference type="NCBIfam" id="TIGR01573">
    <property type="entry name" value="cas2"/>
    <property type="match status" value="1"/>
</dbReference>
<keyword evidence="4 9" id="KW-0479">Metal-binding</keyword>
<dbReference type="HAMAP" id="MF_01471">
    <property type="entry name" value="Cas2"/>
    <property type="match status" value="1"/>
</dbReference>
<name>A0A1Y1RW72_9SPIO</name>
<protein>
    <recommendedName>
        <fullName evidence="9">CRISPR-associated endoribonuclease Cas2</fullName>
        <ecNumber evidence="9">3.1.-.-</ecNumber>
    </recommendedName>
</protein>
<dbReference type="Pfam" id="PF09827">
    <property type="entry name" value="CRISPR_Cas2"/>
    <property type="match status" value="1"/>
</dbReference>
<dbReference type="STRING" id="1963862.B4O97_12410"/>
<dbReference type="GO" id="GO:0046872">
    <property type="term" value="F:metal ion binding"/>
    <property type="evidence" value="ECO:0007669"/>
    <property type="project" value="UniProtKB-UniRule"/>
</dbReference>
<keyword evidence="5 9" id="KW-0255">Endonuclease</keyword>
<dbReference type="GO" id="GO:0051607">
    <property type="term" value="P:defense response to virus"/>
    <property type="evidence" value="ECO:0007669"/>
    <property type="project" value="UniProtKB-UniRule"/>
</dbReference>
<evidence type="ECO:0000256" key="8">
    <source>
        <dbReference type="ARBA" id="ARBA00023118"/>
    </source>
</evidence>
<proteinExistence type="inferred from homology"/>
<evidence type="ECO:0000256" key="3">
    <source>
        <dbReference type="ARBA" id="ARBA00022722"/>
    </source>
</evidence>
<dbReference type="InterPro" id="IPR021127">
    <property type="entry name" value="CRISPR_associated_Cas2"/>
</dbReference>